<evidence type="ECO:0000259" key="4">
    <source>
        <dbReference type="Pfam" id="PF02709"/>
    </source>
</evidence>
<comment type="caution">
    <text evidence="5">The sequence shown here is derived from an EMBL/GenBank/DDBJ whole genome shotgun (WGS) entry which is preliminary data.</text>
</comment>
<dbReference type="GO" id="GO:0004653">
    <property type="term" value="F:polypeptide N-acetylgalactosaminyltransferase activity"/>
    <property type="evidence" value="ECO:0007669"/>
    <property type="project" value="TreeGrafter"/>
</dbReference>
<dbReference type="SUPFAM" id="SSF50370">
    <property type="entry name" value="Ricin B-like lectins"/>
    <property type="match status" value="2"/>
</dbReference>
<feature type="domain" description="Glycosyltransferase 2-like" evidence="3">
    <location>
        <begin position="51"/>
        <end position="176"/>
    </location>
</feature>
<name>A0A812NSL2_SYMPI</name>
<dbReference type="PANTHER" id="PTHR11675:SF126">
    <property type="entry name" value="RICIN B LECTIN DOMAIN-CONTAINING PROTEIN"/>
    <property type="match status" value="1"/>
</dbReference>
<dbReference type="Gene3D" id="2.80.10.50">
    <property type="match status" value="1"/>
</dbReference>
<dbReference type="Proteomes" id="UP000649617">
    <property type="component" value="Unassembled WGS sequence"/>
</dbReference>
<evidence type="ECO:0000256" key="2">
    <source>
        <dbReference type="ARBA" id="ARBA00023157"/>
    </source>
</evidence>
<evidence type="ECO:0000259" key="3">
    <source>
        <dbReference type="Pfam" id="PF00535"/>
    </source>
</evidence>
<reference evidence="5" key="1">
    <citation type="submission" date="2021-02" db="EMBL/GenBank/DDBJ databases">
        <authorList>
            <person name="Dougan E. K."/>
            <person name="Rhodes N."/>
            <person name="Thang M."/>
            <person name="Chan C."/>
        </authorList>
    </citation>
    <scope>NUCLEOTIDE SEQUENCE</scope>
</reference>
<dbReference type="AlphaFoldDB" id="A0A812NSL2"/>
<accession>A0A812NSL2</accession>
<dbReference type="PANTHER" id="PTHR11675">
    <property type="entry name" value="N-ACETYLGALACTOSAMINYLTRANSFERASE"/>
    <property type="match status" value="1"/>
</dbReference>
<proteinExistence type="predicted"/>
<protein>
    <submittedName>
        <fullName evidence="5">GALNTL5 protein</fullName>
    </submittedName>
</protein>
<evidence type="ECO:0000256" key="1">
    <source>
        <dbReference type="ARBA" id="ARBA00022679"/>
    </source>
</evidence>
<keyword evidence="2" id="KW-1015">Disulfide bond</keyword>
<dbReference type="OrthoDB" id="330637at2759"/>
<sequence length="635" mass="70270">MSAPSPSPRPLAAVEEAAPRLPRGSLAAVGEGNFVVDAAPSDLRWAPQTISVVLPCAEERDLAFKTVKSVFETTPADILHEIVVVDDGSNPPLSQTHLNAEVQEKYKILIKRHEHTVGLIGAKKTGGDAATGDIIVFFDCHVGPQPRWHEDFMRLIAENYRRMVIPQITALDIDTWTQIGRGGGMSKCYLTWDGDFKWGGTDDMYMGMLSGGLAGMSRHWWDESGGYDDKMLGWGGENIDQGVRMWVCGGEIVAAPNSQVAHMWRTGSAKTSARYRHVGDTIYNRARAINAWLQEFSAKLDDYPTFAHRKSSGGPNWFGDMTTFNNVKKRLNGCRPFAWYLKRFKVVYEDAGLIPPEIFMIREEQSGLCLRFMGGAGTSGSGSEGVRLENCDSNNHRFFWHLGNRNKKTKKCCSGLRAWNTDQCLQGGQSGGRGVTGICELSGTNPTQAWSLTSDGLLKKGASCLGPANTMTPGLREAPCVSFRNKGGSRFSKMSSQIPLETKLYRRAQQEHPEVFTRLNAELNVDAPSDMPKRCLEPGRNCIKLFKKGGNQCLDTEAQWVESQDDCGLYIFENDSLKQAESMACLDTWSDDDVNTWGLYECHGGNNQKFVQSEGQVFCAFVDIGSEQCFEGRAR</sequence>
<dbReference type="InterPro" id="IPR027791">
    <property type="entry name" value="Galactosyl_T_C"/>
</dbReference>
<dbReference type="GO" id="GO:0005794">
    <property type="term" value="C:Golgi apparatus"/>
    <property type="evidence" value="ECO:0007669"/>
    <property type="project" value="TreeGrafter"/>
</dbReference>
<dbReference type="SUPFAM" id="SSF53448">
    <property type="entry name" value="Nucleotide-diphospho-sugar transferases"/>
    <property type="match status" value="1"/>
</dbReference>
<dbReference type="Pfam" id="PF00535">
    <property type="entry name" value="Glycos_transf_2"/>
    <property type="match status" value="1"/>
</dbReference>
<dbReference type="PROSITE" id="PS50231">
    <property type="entry name" value="RICIN_B_LECTIN"/>
    <property type="match status" value="1"/>
</dbReference>
<keyword evidence="1" id="KW-0808">Transferase</keyword>
<keyword evidence="6" id="KW-1185">Reference proteome</keyword>
<dbReference type="GO" id="GO:0006493">
    <property type="term" value="P:protein O-linked glycosylation"/>
    <property type="evidence" value="ECO:0007669"/>
    <property type="project" value="TreeGrafter"/>
</dbReference>
<evidence type="ECO:0000313" key="6">
    <source>
        <dbReference type="Proteomes" id="UP000649617"/>
    </source>
</evidence>
<dbReference type="InterPro" id="IPR035992">
    <property type="entry name" value="Ricin_B-like_lectins"/>
</dbReference>
<dbReference type="Gene3D" id="3.90.550.10">
    <property type="entry name" value="Spore Coat Polysaccharide Biosynthesis Protein SpsA, Chain A"/>
    <property type="match status" value="1"/>
</dbReference>
<dbReference type="InterPro" id="IPR029044">
    <property type="entry name" value="Nucleotide-diphossugar_trans"/>
</dbReference>
<organism evidence="5 6">
    <name type="scientific">Symbiodinium pilosum</name>
    <name type="common">Dinoflagellate</name>
    <dbReference type="NCBI Taxonomy" id="2952"/>
    <lineage>
        <taxon>Eukaryota</taxon>
        <taxon>Sar</taxon>
        <taxon>Alveolata</taxon>
        <taxon>Dinophyceae</taxon>
        <taxon>Suessiales</taxon>
        <taxon>Symbiodiniaceae</taxon>
        <taxon>Symbiodinium</taxon>
    </lineage>
</organism>
<dbReference type="Pfam" id="PF02709">
    <property type="entry name" value="Glyco_transf_7C"/>
    <property type="match status" value="1"/>
</dbReference>
<gene>
    <name evidence="5" type="primary">GALNTL5</name>
    <name evidence="5" type="ORF">SPIL2461_LOCUS7346</name>
</gene>
<dbReference type="EMBL" id="CAJNIZ010011403">
    <property type="protein sequence ID" value="CAE7318942.1"/>
    <property type="molecule type" value="Genomic_DNA"/>
</dbReference>
<feature type="domain" description="Galactosyltransferase C-terminal" evidence="4">
    <location>
        <begin position="210"/>
        <end position="257"/>
    </location>
</feature>
<dbReference type="InterPro" id="IPR001173">
    <property type="entry name" value="Glyco_trans_2-like"/>
</dbReference>
<evidence type="ECO:0000313" key="5">
    <source>
        <dbReference type="EMBL" id="CAE7318942.1"/>
    </source>
</evidence>